<proteinExistence type="predicted"/>
<accession>A0ABU1QBZ7</accession>
<dbReference type="EMBL" id="JAVDUG010000001">
    <property type="protein sequence ID" value="MDR6777157.1"/>
    <property type="molecule type" value="Genomic_DNA"/>
</dbReference>
<reference evidence="1 2" key="1">
    <citation type="submission" date="2023-07" db="EMBL/GenBank/DDBJ databases">
        <title>Sorghum-associated microbial communities from plants grown in Nebraska, USA.</title>
        <authorList>
            <person name="Schachtman D."/>
        </authorList>
    </citation>
    <scope>NUCLEOTIDE SEQUENCE [LARGE SCALE GENOMIC DNA]</scope>
    <source>
        <strain evidence="1 2">BE143</strain>
    </source>
</reference>
<evidence type="ECO:0000313" key="2">
    <source>
        <dbReference type="Proteomes" id="UP001266807"/>
    </source>
</evidence>
<protein>
    <submittedName>
        <fullName evidence="1">Uncharacterized protein</fullName>
    </submittedName>
</protein>
<organism evidence="1 2">
    <name type="scientific">Paenibacillus peoriae</name>
    <dbReference type="NCBI Taxonomy" id="59893"/>
    <lineage>
        <taxon>Bacteria</taxon>
        <taxon>Bacillati</taxon>
        <taxon>Bacillota</taxon>
        <taxon>Bacilli</taxon>
        <taxon>Bacillales</taxon>
        <taxon>Paenibacillaceae</taxon>
        <taxon>Paenibacillus</taxon>
    </lineage>
</organism>
<evidence type="ECO:0000313" key="1">
    <source>
        <dbReference type="EMBL" id="MDR6777157.1"/>
    </source>
</evidence>
<keyword evidence="2" id="KW-1185">Reference proteome</keyword>
<name>A0ABU1QBZ7_9BACL</name>
<sequence length="41" mass="4615">MGGDREIEMRKPDQTEKGHVGLLSKLITGWIEQVRAYEAAT</sequence>
<comment type="caution">
    <text evidence="1">The sequence shown here is derived from an EMBL/GenBank/DDBJ whole genome shotgun (WGS) entry which is preliminary data.</text>
</comment>
<dbReference type="RefSeq" id="WP_256703469.1">
    <property type="nucleotide sequence ID" value="NZ_JAVDUG010000001.1"/>
</dbReference>
<gene>
    <name evidence="1" type="ORF">J2W98_001404</name>
</gene>
<dbReference type="Proteomes" id="UP001266807">
    <property type="component" value="Unassembled WGS sequence"/>
</dbReference>